<sequence>MTTLTASDQRQDIASQDWTQWMQWDGQPESSLDNQDIPLDARNSSTLGNGLSLENIPYPISPSTTFNGDHQLLLGINNTTTYRPHDLPTPGHSSNSSGSPHPPSSRLSGETLWDRPSVGGAQVGSKRKFSEDSSPSADARTKASQRQAPKKRPHNIIEKRYRANLNEKIAELRDSVPSLRVAKKPNSGKDDVEDEDEDGDEVTPSNKLNKASILTKATEYIRHLEMRNKKLDDENKSLKQRLLKLEKFMSSGSHNAVRRDEVFTSNTTVEGLDDAVSKETTSSSDTTKNPPQGLIALPDIWKNFRASSAQSTEHYGHVYDTPEEGSRRGGWPTKIMVGSLAGLMIMEGFSEPEQSSDSVKRGLFGIPLEFLDGWWFLRSPKDFISAFMIFCRTGGVFPMIKGFMALSILAFLVFTYLFNSKPSTPPKEEKAETATPQRPPSLASPIEVRRAAWLTSTQVLRIPHHSFFPEWLALTSEWFKYTVRLVLGWPMYSWLTGRSGDDELARVKAWDIAIDAQLAGGDVEISRSRLILTIFASGLLPRSPSRLMLKALHCHLVLQGVGQKGSAINKFFNRIGAYFADYEWKMAQEVHATLPIGHPDRLPGYSSALLARDCKDVMLDSVLQRAYNLLYNRPTSESTVPEDALMDVVVEDHAVRSPLDALSAWFSSHQLRKALIASQSHTQEHVNHEFDYLLHSAIAIAPECSAAHTRAVAIKAVFFDGIRAANIQSVLSALPSSRPSVPESELDLAPTSLPVFIDSSTPVSACADISIGLQCAMTMAMLESSTQEEEARVQQAVSLFANMPMNPIEMTLLSFIPVYYVLQRLARGIDPQEYPSEKVTQCSRPVRTLYHWSRIEGVDAAVLMDNVIDNVGKMYEATGKHGPGLSRRQSSVSNDTGYVSSGE</sequence>
<evidence type="ECO:0000256" key="3">
    <source>
        <dbReference type="ARBA" id="ARBA00023163"/>
    </source>
</evidence>
<proteinExistence type="predicted"/>
<accession>A0A0G2HGU0</accession>
<evidence type="ECO:0000313" key="10">
    <source>
        <dbReference type="Proteomes" id="UP000053317"/>
    </source>
</evidence>
<evidence type="ECO:0000259" key="8">
    <source>
        <dbReference type="PROSITE" id="PS50888"/>
    </source>
</evidence>
<dbReference type="Pfam" id="PF00010">
    <property type="entry name" value="HLH"/>
    <property type="match status" value="1"/>
</dbReference>
<dbReference type="GO" id="GO:0046983">
    <property type="term" value="F:protein dimerization activity"/>
    <property type="evidence" value="ECO:0007669"/>
    <property type="project" value="InterPro"/>
</dbReference>
<dbReference type="InterPro" id="IPR019006">
    <property type="entry name" value="Sre1_C"/>
</dbReference>
<dbReference type="FunFam" id="4.10.280.10:FF:000116">
    <property type="entry name" value="Putative HLH transcription factor"/>
    <property type="match status" value="1"/>
</dbReference>
<keyword evidence="10" id="KW-1185">Reference proteome</keyword>
<feature type="compositionally biased region" description="Acidic residues" evidence="6">
    <location>
        <begin position="191"/>
        <end position="201"/>
    </location>
</feature>
<dbReference type="GO" id="GO:0005634">
    <property type="term" value="C:nucleus"/>
    <property type="evidence" value="ECO:0007669"/>
    <property type="project" value="UniProtKB-SubCell"/>
</dbReference>
<dbReference type="Proteomes" id="UP000053317">
    <property type="component" value="Unassembled WGS sequence"/>
</dbReference>
<feature type="region of interest" description="Disordered" evidence="6">
    <location>
        <begin position="178"/>
        <end position="208"/>
    </location>
</feature>
<feature type="compositionally biased region" description="Polar residues" evidence="6">
    <location>
        <begin position="132"/>
        <end position="147"/>
    </location>
</feature>
<reference evidence="9 10" key="1">
    <citation type="submission" date="2015-05" db="EMBL/GenBank/DDBJ databases">
        <title>Distinctive expansion of gene families associated with plant cell wall degradation and secondary metabolism in the genomes of grapevine trunk pathogens.</title>
        <authorList>
            <person name="Lawrence D.P."/>
            <person name="Travadon R."/>
            <person name="Rolshausen P.E."/>
            <person name="Baumgartner K."/>
        </authorList>
    </citation>
    <scope>NUCLEOTIDE SEQUENCE [LARGE SCALE GENOMIC DNA]</scope>
    <source>
        <strain evidence="9">UCRPC4</strain>
    </source>
</reference>
<dbReference type="PROSITE" id="PS50888">
    <property type="entry name" value="BHLH"/>
    <property type="match status" value="1"/>
</dbReference>
<evidence type="ECO:0000313" key="9">
    <source>
        <dbReference type="EMBL" id="KKY27670.1"/>
    </source>
</evidence>
<organism evidence="9 10">
    <name type="scientific">Phaeomoniella chlamydospora</name>
    <name type="common">Phaeoacremonium chlamydosporum</name>
    <dbReference type="NCBI Taxonomy" id="158046"/>
    <lineage>
        <taxon>Eukaryota</taxon>
        <taxon>Fungi</taxon>
        <taxon>Dikarya</taxon>
        <taxon>Ascomycota</taxon>
        <taxon>Pezizomycotina</taxon>
        <taxon>Eurotiomycetes</taxon>
        <taxon>Chaetothyriomycetidae</taxon>
        <taxon>Phaeomoniellales</taxon>
        <taxon>Phaeomoniellaceae</taxon>
        <taxon>Phaeomoniella</taxon>
    </lineage>
</organism>
<feature type="region of interest" description="Disordered" evidence="6">
    <location>
        <begin position="79"/>
        <end position="156"/>
    </location>
</feature>
<dbReference type="SMART" id="SM00353">
    <property type="entry name" value="HLH"/>
    <property type="match status" value="1"/>
</dbReference>
<keyword evidence="5" id="KW-0175">Coiled coil</keyword>
<dbReference type="Pfam" id="PF09427">
    <property type="entry name" value="DUF2014"/>
    <property type="match status" value="1"/>
</dbReference>
<keyword evidence="3" id="KW-0804">Transcription</keyword>
<feature type="transmembrane region" description="Helical" evidence="7">
    <location>
        <begin position="396"/>
        <end position="418"/>
    </location>
</feature>
<evidence type="ECO:0000256" key="1">
    <source>
        <dbReference type="ARBA" id="ARBA00004123"/>
    </source>
</evidence>
<dbReference type="InterPro" id="IPR011598">
    <property type="entry name" value="bHLH_dom"/>
</dbReference>
<comment type="caution">
    <text evidence="9">The sequence shown here is derived from an EMBL/GenBank/DDBJ whole genome shotgun (WGS) entry which is preliminary data.</text>
</comment>
<feature type="region of interest" description="Disordered" evidence="6">
    <location>
        <begin position="25"/>
        <end position="47"/>
    </location>
</feature>
<feature type="coiled-coil region" evidence="5">
    <location>
        <begin position="214"/>
        <end position="248"/>
    </location>
</feature>
<dbReference type="Gene3D" id="4.10.280.10">
    <property type="entry name" value="Helix-loop-helix DNA-binding domain"/>
    <property type="match status" value="1"/>
</dbReference>
<dbReference type="GO" id="GO:0045944">
    <property type="term" value="P:positive regulation of transcription by RNA polymerase II"/>
    <property type="evidence" value="ECO:0007669"/>
    <property type="project" value="InterPro"/>
</dbReference>
<gene>
    <name evidence="9" type="ORF">UCRPC4_g00904</name>
</gene>
<dbReference type="PANTHER" id="PTHR47336">
    <property type="entry name" value="TRANSCRIPTION FACTOR HMS1-RELATED"/>
    <property type="match status" value="1"/>
</dbReference>
<feature type="compositionally biased region" description="Polar residues" evidence="6">
    <location>
        <begin position="887"/>
        <end position="903"/>
    </location>
</feature>
<dbReference type="GO" id="GO:0016020">
    <property type="term" value="C:membrane"/>
    <property type="evidence" value="ECO:0007669"/>
    <property type="project" value="UniProtKB-ARBA"/>
</dbReference>
<keyword evidence="4" id="KW-0539">Nucleus</keyword>
<dbReference type="SUPFAM" id="SSF47459">
    <property type="entry name" value="HLH, helix-loop-helix DNA-binding domain"/>
    <property type="match status" value="1"/>
</dbReference>
<keyword evidence="7" id="KW-1133">Transmembrane helix</keyword>
<feature type="compositionally biased region" description="Polar residues" evidence="6">
    <location>
        <begin position="25"/>
        <end position="34"/>
    </location>
</feature>
<evidence type="ECO:0000256" key="6">
    <source>
        <dbReference type="SAM" id="MobiDB-lite"/>
    </source>
</evidence>
<comment type="subcellular location">
    <subcellularLocation>
        <location evidence="1">Nucleus</location>
    </subcellularLocation>
</comment>
<protein>
    <submittedName>
        <fullName evidence="9">Putative hlh transcription</fullName>
    </submittedName>
</protein>
<feature type="region of interest" description="Disordered" evidence="6">
    <location>
        <begin position="879"/>
        <end position="903"/>
    </location>
</feature>
<dbReference type="InterPro" id="IPR052099">
    <property type="entry name" value="Regulatory_TF_Diverse"/>
</dbReference>
<keyword evidence="7" id="KW-0812">Transmembrane</keyword>
<name>A0A0G2HGU0_PHACM</name>
<feature type="compositionally biased region" description="Low complexity" evidence="6">
    <location>
        <begin position="278"/>
        <end position="288"/>
    </location>
</feature>
<feature type="compositionally biased region" description="Low complexity" evidence="6">
    <location>
        <begin position="90"/>
        <end position="99"/>
    </location>
</feature>
<evidence type="ECO:0000256" key="5">
    <source>
        <dbReference type="SAM" id="Coils"/>
    </source>
</evidence>
<reference evidence="9 10" key="2">
    <citation type="submission" date="2015-05" db="EMBL/GenBank/DDBJ databases">
        <authorList>
            <person name="Morales-Cruz A."/>
            <person name="Amrine K.C."/>
            <person name="Cantu D."/>
        </authorList>
    </citation>
    <scope>NUCLEOTIDE SEQUENCE [LARGE SCALE GENOMIC DNA]</scope>
    <source>
        <strain evidence="9">UCRPC4</strain>
    </source>
</reference>
<evidence type="ECO:0000256" key="4">
    <source>
        <dbReference type="ARBA" id="ARBA00023242"/>
    </source>
</evidence>
<keyword evidence="7" id="KW-0472">Membrane</keyword>
<keyword evidence="2" id="KW-0805">Transcription regulation</keyword>
<feature type="domain" description="BHLH" evidence="8">
    <location>
        <begin position="149"/>
        <end position="224"/>
    </location>
</feature>
<feature type="region of interest" description="Disordered" evidence="6">
    <location>
        <begin position="273"/>
        <end position="292"/>
    </location>
</feature>
<dbReference type="EMBL" id="LCWF01000022">
    <property type="protein sequence ID" value="KKY27670.1"/>
    <property type="molecule type" value="Genomic_DNA"/>
</dbReference>
<dbReference type="GO" id="GO:0032933">
    <property type="term" value="P:SREBP signaling pathway"/>
    <property type="evidence" value="ECO:0007669"/>
    <property type="project" value="InterPro"/>
</dbReference>
<evidence type="ECO:0000256" key="7">
    <source>
        <dbReference type="SAM" id="Phobius"/>
    </source>
</evidence>
<dbReference type="OrthoDB" id="2133190at2759"/>
<dbReference type="GO" id="GO:0003690">
    <property type="term" value="F:double-stranded DNA binding"/>
    <property type="evidence" value="ECO:0007669"/>
    <property type="project" value="UniProtKB-ARBA"/>
</dbReference>
<dbReference type="InterPro" id="IPR036638">
    <property type="entry name" value="HLH_DNA-bd_sf"/>
</dbReference>
<dbReference type="AlphaFoldDB" id="A0A0G2HGU0"/>
<dbReference type="PANTHER" id="PTHR47336:SF2">
    <property type="entry name" value="TRANSCRIPTION FACTOR HMS1-RELATED"/>
    <property type="match status" value="1"/>
</dbReference>
<evidence type="ECO:0000256" key="2">
    <source>
        <dbReference type="ARBA" id="ARBA00023015"/>
    </source>
</evidence>